<evidence type="ECO:0000259" key="1">
    <source>
        <dbReference type="Pfam" id="PF10105"/>
    </source>
</evidence>
<dbReference type="EMBL" id="QSLJ01000001">
    <property type="protein sequence ID" value="RHF38843.1"/>
    <property type="molecule type" value="Genomic_DNA"/>
</dbReference>
<evidence type="ECO:0000313" key="2">
    <source>
        <dbReference type="EMBL" id="RHF38843.1"/>
    </source>
</evidence>
<protein>
    <submittedName>
        <fullName evidence="2">DUF2344 domain-containing protein</fullName>
    </submittedName>
</protein>
<proteinExistence type="predicted"/>
<name>A0A414NGH1_9ACTN</name>
<dbReference type="NCBIfam" id="TIGR03936">
    <property type="entry name" value="sam_1_link_chp"/>
    <property type="match status" value="1"/>
</dbReference>
<dbReference type="RefSeq" id="WP_118103300.1">
    <property type="nucleotide sequence ID" value="NZ_CABJEU010000001.1"/>
</dbReference>
<accession>A0A414NGH1</accession>
<dbReference type="AlphaFoldDB" id="A0A414NGH1"/>
<sequence length="281" mass="31193">MTNASEPTLFRLRVAYPKLGRLKYLGHLELIHTVEQVVRRAKLPYAVTQGFSPHMRIAYTSALPVGTSSTAEYFDVYLTELIPAEDALARLQAAAPVDLRPIDAAYVELRRPALTAEITLVDYLIELSFSQGSGASVEKLSDVFSSWWFSNDDLQIPYRRGKKSKSLDLKRVLSQANFLPSPEGRAWVELKTRCDNDGSLRPEILIDAFDQGLRGLAPGVDEEIISTGVQQLGTIESYRVERSGQRISLENGGEAEPLGRMLEVPSGSLLRERSAWALSNL</sequence>
<keyword evidence="3" id="KW-1185">Reference proteome</keyword>
<feature type="domain" description="DUF2344" evidence="1">
    <location>
        <begin position="11"/>
        <end position="202"/>
    </location>
</feature>
<comment type="caution">
    <text evidence="2">The sequence shown here is derived from an EMBL/GenBank/DDBJ whole genome shotgun (WGS) entry which is preliminary data.</text>
</comment>
<organism evidence="2 3">
    <name type="scientific">Collinsella intestinalis</name>
    <dbReference type="NCBI Taxonomy" id="147207"/>
    <lineage>
        <taxon>Bacteria</taxon>
        <taxon>Bacillati</taxon>
        <taxon>Actinomycetota</taxon>
        <taxon>Coriobacteriia</taxon>
        <taxon>Coriobacteriales</taxon>
        <taxon>Coriobacteriaceae</taxon>
        <taxon>Collinsella</taxon>
    </lineage>
</organism>
<dbReference type="InterPro" id="IPR018768">
    <property type="entry name" value="DUF2344"/>
</dbReference>
<dbReference type="Pfam" id="PF10105">
    <property type="entry name" value="DUF2344"/>
    <property type="match status" value="1"/>
</dbReference>
<gene>
    <name evidence="2" type="ORF">DW682_03970</name>
</gene>
<evidence type="ECO:0000313" key="3">
    <source>
        <dbReference type="Proteomes" id="UP000283983"/>
    </source>
</evidence>
<dbReference type="Proteomes" id="UP000283983">
    <property type="component" value="Unassembled WGS sequence"/>
</dbReference>
<reference evidence="2 3" key="1">
    <citation type="submission" date="2018-08" db="EMBL/GenBank/DDBJ databases">
        <title>A genome reference for cultivated species of the human gut microbiota.</title>
        <authorList>
            <person name="Zou Y."/>
            <person name="Xue W."/>
            <person name="Luo G."/>
        </authorList>
    </citation>
    <scope>NUCLEOTIDE SEQUENCE [LARGE SCALE GENOMIC DNA]</scope>
    <source>
        <strain evidence="2 3">AM25-33</strain>
    </source>
</reference>
<dbReference type="InParanoid" id="A0A414NGH1"/>